<proteinExistence type="predicted"/>
<sequence length="159" mass="17155">MRPEQEIVERLFAQHKTLCTAESCTGGWLAKRITDVPGASAVFECGFVCYSNRIKHALLGVREETLQSFGAVSSQTAREMALGALRASGADVAVSVTGIAGPASDDTQKPVGLVYIAVTDGERTDVQEYRSAYTGDVRAQNRRASTERALLQLGRFLTE</sequence>
<dbReference type="NCBIfam" id="TIGR00199">
    <property type="entry name" value="PncC_domain"/>
    <property type="match status" value="1"/>
</dbReference>
<comment type="caution">
    <text evidence="2">The sequence shown here is derived from an EMBL/GenBank/DDBJ whole genome shotgun (WGS) entry which is preliminary data.</text>
</comment>
<dbReference type="Gene3D" id="3.90.950.20">
    <property type="entry name" value="CinA-like"/>
    <property type="match status" value="1"/>
</dbReference>
<dbReference type="SUPFAM" id="SSF142433">
    <property type="entry name" value="CinA-like"/>
    <property type="match status" value="1"/>
</dbReference>
<evidence type="ECO:0000313" key="3">
    <source>
        <dbReference type="Proteomes" id="UP000824071"/>
    </source>
</evidence>
<dbReference type="Pfam" id="PF02464">
    <property type="entry name" value="CinA"/>
    <property type="match status" value="1"/>
</dbReference>
<dbReference type="EMBL" id="DVMW01000041">
    <property type="protein sequence ID" value="HIU36359.1"/>
    <property type="molecule type" value="Genomic_DNA"/>
</dbReference>
<accession>A0A9D1IIC9</accession>
<dbReference type="InterPro" id="IPR008136">
    <property type="entry name" value="CinA_C"/>
</dbReference>
<dbReference type="AlphaFoldDB" id="A0A9D1IIC9"/>
<organism evidence="2 3">
    <name type="scientific">Candidatus Fimenecus excrementigallinarum</name>
    <dbReference type="NCBI Taxonomy" id="2840816"/>
    <lineage>
        <taxon>Bacteria</taxon>
        <taxon>Bacillati</taxon>
        <taxon>Bacillota</taxon>
        <taxon>Clostridia</taxon>
        <taxon>Candidatus Fimenecus</taxon>
    </lineage>
</organism>
<gene>
    <name evidence="2" type="ORF">IAC53_07145</name>
</gene>
<reference evidence="2" key="1">
    <citation type="submission" date="2020-10" db="EMBL/GenBank/DDBJ databases">
        <authorList>
            <person name="Gilroy R."/>
        </authorList>
    </citation>
    <scope>NUCLEOTIDE SEQUENCE</scope>
    <source>
        <strain evidence="2">ChiGjej1B1-19959</strain>
    </source>
</reference>
<feature type="domain" description="CinA C-terminal" evidence="1">
    <location>
        <begin position="4"/>
        <end position="155"/>
    </location>
</feature>
<evidence type="ECO:0000259" key="1">
    <source>
        <dbReference type="Pfam" id="PF02464"/>
    </source>
</evidence>
<dbReference type="Proteomes" id="UP000824071">
    <property type="component" value="Unassembled WGS sequence"/>
</dbReference>
<evidence type="ECO:0000313" key="2">
    <source>
        <dbReference type="EMBL" id="HIU36359.1"/>
    </source>
</evidence>
<dbReference type="InterPro" id="IPR036653">
    <property type="entry name" value="CinA-like_C"/>
</dbReference>
<protein>
    <submittedName>
        <fullName evidence="2">CinA family protein</fullName>
    </submittedName>
</protein>
<reference evidence="2" key="2">
    <citation type="journal article" date="2021" name="PeerJ">
        <title>Extensive microbial diversity within the chicken gut microbiome revealed by metagenomics and culture.</title>
        <authorList>
            <person name="Gilroy R."/>
            <person name="Ravi A."/>
            <person name="Getino M."/>
            <person name="Pursley I."/>
            <person name="Horton D.L."/>
            <person name="Alikhan N.F."/>
            <person name="Baker D."/>
            <person name="Gharbi K."/>
            <person name="Hall N."/>
            <person name="Watson M."/>
            <person name="Adriaenssens E.M."/>
            <person name="Foster-Nyarko E."/>
            <person name="Jarju S."/>
            <person name="Secka A."/>
            <person name="Antonio M."/>
            <person name="Oren A."/>
            <person name="Chaudhuri R.R."/>
            <person name="La Ragione R."/>
            <person name="Hildebrand F."/>
            <person name="Pallen M.J."/>
        </authorList>
    </citation>
    <scope>NUCLEOTIDE SEQUENCE</scope>
    <source>
        <strain evidence="2">ChiGjej1B1-19959</strain>
    </source>
</reference>
<name>A0A9D1IIC9_9FIRM</name>